<reference evidence="2 3" key="1">
    <citation type="journal article" date="2024" name="Nat. Commun.">
        <title>Phylogenomics reveals the evolutionary origins of lichenization in chlorophyte algae.</title>
        <authorList>
            <person name="Puginier C."/>
            <person name="Libourel C."/>
            <person name="Otte J."/>
            <person name="Skaloud P."/>
            <person name="Haon M."/>
            <person name="Grisel S."/>
            <person name="Petersen M."/>
            <person name="Berrin J.G."/>
            <person name="Delaux P.M."/>
            <person name="Dal Grande F."/>
            <person name="Keller J."/>
        </authorList>
    </citation>
    <scope>NUCLEOTIDE SEQUENCE [LARGE SCALE GENOMIC DNA]</scope>
    <source>
        <strain evidence="2 3">SAG 2036</strain>
    </source>
</reference>
<accession>A0AAW1PY78</accession>
<proteinExistence type="predicted"/>
<evidence type="ECO:0000313" key="2">
    <source>
        <dbReference type="EMBL" id="KAK9813568.1"/>
    </source>
</evidence>
<gene>
    <name evidence="2" type="ORF">WJX73_007727</name>
</gene>
<keyword evidence="1" id="KW-1133">Transmembrane helix</keyword>
<protein>
    <submittedName>
        <fullName evidence="2">Uncharacterized protein</fullName>
    </submittedName>
</protein>
<keyword evidence="1" id="KW-0472">Membrane</keyword>
<dbReference type="Proteomes" id="UP001465755">
    <property type="component" value="Unassembled WGS sequence"/>
</dbReference>
<evidence type="ECO:0000256" key="1">
    <source>
        <dbReference type="SAM" id="Phobius"/>
    </source>
</evidence>
<keyword evidence="3" id="KW-1185">Reference proteome</keyword>
<sequence length="388" mass="42081">MDLEAQKLYLRTTGAAMQQQSKKECNIFGGEASCMQLSKDSDFGHLCPNHDMKVDCAYYTDDEIEINEDPIAAVQRTMDAKGLGSLKNACPTCFNNQRALWCAQTVPKCGSYSTIIENTILPMITRVTQARQQGASAVAALAPVVPELLQATSLSMPCREMCEAVVSSCSCDREQHFGPLLEDFINNQLQSGMKVPQALTMQLFGSVYNLPICSLYGNASNPNFGGTCTHPASTTCEDRSRWCGTSPSGNNSAALEVQELMAGQVANALFGWIDAPGNDLFSDARGLIDDADDKDQTELENKYLKRPGQNNNGRHTSKAGAIAHWVAFGAVVALAAGGGVAFWQWNRRQNASKEGYLAMTGTEEDAGAQGRSLFVPFRRQRDSEMTGL</sequence>
<feature type="transmembrane region" description="Helical" evidence="1">
    <location>
        <begin position="322"/>
        <end position="343"/>
    </location>
</feature>
<name>A0AAW1PY78_9CHLO</name>
<dbReference type="AlphaFoldDB" id="A0AAW1PY78"/>
<evidence type="ECO:0000313" key="3">
    <source>
        <dbReference type="Proteomes" id="UP001465755"/>
    </source>
</evidence>
<keyword evidence="1" id="KW-0812">Transmembrane</keyword>
<comment type="caution">
    <text evidence="2">The sequence shown here is derived from an EMBL/GenBank/DDBJ whole genome shotgun (WGS) entry which is preliminary data.</text>
</comment>
<dbReference type="EMBL" id="JALJOQ010000004">
    <property type="protein sequence ID" value="KAK9813568.1"/>
    <property type="molecule type" value="Genomic_DNA"/>
</dbReference>
<organism evidence="2 3">
    <name type="scientific">Symbiochloris irregularis</name>
    <dbReference type="NCBI Taxonomy" id="706552"/>
    <lineage>
        <taxon>Eukaryota</taxon>
        <taxon>Viridiplantae</taxon>
        <taxon>Chlorophyta</taxon>
        <taxon>core chlorophytes</taxon>
        <taxon>Trebouxiophyceae</taxon>
        <taxon>Trebouxiales</taxon>
        <taxon>Trebouxiaceae</taxon>
        <taxon>Symbiochloris</taxon>
    </lineage>
</organism>